<dbReference type="PATRIC" id="fig|1239307.3.peg.1068"/>
<sequence>MIVERIMGLLFNIEAMSINATLSGAEMDAVFSAMGCENIPVYIPADVWQRVSELTAGAERA</sequence>
<name>W0HV98_9GAMM</name>
<dbReference type="RefSeq" id="WP_025421201.1">
    <property type="nucleotide sequence ID" value="NZ_CP006569.1"/>
</dbReference>
<dbReference type="HOGENOM" id="CLU_2920333_0_0_6"/>
<organism evidence="1 2">
    <name type="scientific">Sodalis praecaptivus</name>
    <dbReference type="NCBI Taxonomy" id="1239307"/>
    <lineage>
        <taxon>Bacteria</taxon>
        <taxon>Pseudomonadati</taxon>
        <taxon>Pseudomonadota</taxon>
        <taxon>Gammaproteobacteria</taxon>
        <taxon>Enterobacterales</taxon>
        <taxon>Bruguierivoracaceae</taxon>
        <taxon>Sodalis</taxon>
    </lineage>
</organism>
<keyword evidence="2" id="KW-1185">Reference proteome</keyword>
<proteinExistence type="predicted"/>
<dbReference type="Proteomes" id="UP000019028">
    <property type="component" value="Chromosome"/>
</dbReference>
<gene>
    <name evidence="1" type="ORF">Sant_0994</name>
</gene>
<dbReference type="AlphaFoldDB" id="W0HV98"/>
<evidence type="ECO:0000313" key="2">
    <source>
        <dbReference type="Proteomes" id="UP000019028"/>
    </source>
</evidence>
<dbReference type="OrthoDB" id="6637328at2"/>
<accession>W0HV98</accession>
<protein>
    <submittedName>
        <fullName evidence="1">Uncharacterized protein</fullName>
    </submittedName>
</protein>
<reference evidence="1 2" key="1">
    <citation type="journal article" date="2014" name="Genome Biol. Evol.">
        <title>Genome degeneration and adaptation in a nascent stage of symbiosis.</title>
        <authorList>
            <person name="Oakeson K.F."/>
            <person name="Gil R."/>
            <person name="Clayton A.L."/>
            <person name="Dunn D.M."/>
            <person name="von Niederhausern A.C."/>
            <person name="Hamil C."/>
            <person name="Aoyagi A."/>
            <person name="Duval B."/>
            <person name="Baca A."/>
            <person name="Silva F.J."/>
            <person name="Vallier A."/>
            <person name="Jackson D.G."/>
            <person name="Latorre A."/>
            <person name="Weiss R.B."/>
            <person name="Heddi A."/>
            <person name="Moya A."/>
            <person name="Dale C."/>
        </authorList>
    </citation>
    <scope>NUCLEOTIDE SEQUENCE [LARGE SCALE GENOMIC DNA]</scope>
    <source>
        <strain evidence="1 2">HS1</strain>
    </source>
</reference>
<dbReference type="EMBL" id="CP006569">
    <property type="protein sequence ID" value="AHF76068.1"/>
    <property type="molecule type" value="Genomic_DNA"/>
</dbReference>
<evidence type="ECO:0000313" key="1">
    <source>
        <dbReference type="EMBL" id="AHF76068.1"/>
    </source>
</evidence>
<dbReference type="KEGG" id="sod:Sant_0994"/>